<dbReference type="InterPro" id="IPR023380">
    <property type="entry name" value="DsbB-like_sf"/>
</dbReference>
<keyword evidence="1" id="KW-1133">Transmembrane helix</keyword>
<proteinExistence type="predicted"/>
<dbReference type="RefSeq" id="WP_039610768.1">
    <property type="nucleotide sequence ID" value="NZ_JWIC01000007.1"/>
</dbReference>
<sequence length="140" mass="15325">MSPLHLETYIKYSKFVAVAAIIISIAAWAVELAGVVYVCPYCRTQRTVIGLLGILLLLPSASHWISKYIALVIGFFGAVVAANQHFMGWKSISAGKFKFHEHIAMDPFLLSGLAMTGIIGLVFLNIKQTKANLESDLQSK</sequence>
<feature type="transmembrane region" description="Helical" evidence="1">
    <location>
        <begin position="15"/>
        <end position="39"/>
    </location>
</feature>
<evidence type="ECO:0008006" key="4">
    <source>
        <dbReference type="Google" id="ProtNLM"/>
    </source>
</evidence>
<dbReference type="Proteomes" id="UP000031327">
    <property type="component" value="Unassembled WGS sequence"/>
</dbReference>
<evidence type="ECO:0000313" key="2">
    <source>
        <dbReference type="EMBL" id="KID56195.1"/>
    </source>
</evidence>
<feature type="transmembrane region" description="Helical" evidence="1">
    <location>
        <begin position="108"/>
        <end position="126"/>
    </location>
</feature>
<evidence type="ECO:0000256" key="1">
    <source>
        <dbReference type="SAM" id="Phobius"/>
    </source>
</evidence>
<gene>
    <name evidence="2" type="ORF">JF50_18140</name>
</gene>
<keyword evidence="1" id="KW-0472">Membrane</keyword>
<name>A0A0C1Q9V5_9GAMM</name>
<organism evidence="2 3">
    <name type="scientific">Pseudoalteromonas luteoviolacea</name>
    <dbReference type="NCBI Taxonomy" id="43657"/>
    <lineage>
        <taxon>Bacteria</taxon>
        <taxon>Pseudomonadati</taxon>
        <taxon>Pseudomonadota</taxon>
        <taxon>Gammaproteobacteria</taxon>
        <taxon>Alteromonadales</taxon>
        <taxon>Pseudoalteromonadaceae</taxon>
        <taxon>Pseudoalteromonas</taxon>
    </lineage>
</organism>
<dbReference type="OrthoDB" id="7433190at2"/>
<accession>A0A0C1Q9V5</accession>
<protein>
    <recommendedName>
        <fullName evidence="4">Disulfide bond formation protein B</fullName>
    </recommendedName>
</protein>
<dbReference type="AlphaFoldDB" id="A0A0C1Q9V5"/>
<comment type="caution">
    <text evidence="2">The sequence shown here is derived from an EMBL/GenBank/DDBJ whole genome shotgun (WGS) entry which is preliminary data.</text>
</comment>
<dbReference type="SUPFAM" id="SSF158442">
    <property type="entry name" value="DsbB-like"/>
    <property type="match status" value="1"/>
</dbReference>
<keyword evidence="1" id="KW-0812">Transmembrane</keyword>
<reference evidence="2 3" key="1">
    <citation type="submission" date="2014-12" db="EMBL/GenBank/DDBJ databases">
        <title>Draft Genome Sequence of Pseudoalteromonas luteoviolacea HI1.</title>
        <authorList>
            <person name="Asahina A.Y."/>
            <person name="Hadfield M.G."/>
        </authorList>
    </citation>
    <scope>NUCLEOTIDE SEQUENCE [LARGE SCALE GENOMIC DNA]</scope>
    <source>
        <strain evidence="2 3">HI1</strain>
    </source>
</reference>
<evidence type="ECO:0000313" key="3">
    <source>
        <dbReference type="Proteomes" id="UP000031327"/>
    </source>
</evidence>
<feature type="transmembrane region" description="Helical" evidence="1">
    <location>
        <begin position="46"/>
        <end position="62"/>
    </location>
</feature>
<dbReference type="EMBL" id="JWIC01000007">
    <property type="protein sequence ID" value="KID56195.1"/>
    <property type="molecule type" value="Genomic_DNA"/>
</dbReference>